<dbReference type="PROSITE" id="PS51704">
    <property type="entry name" value="GP_PDE"/>
    <property type="match status" value="1"/>
</dbReference>
<gene>
    <name evidence="2" type="ORF">SAMN05660686_03544</name>
</gene>
<evidence type="ECO:0000259" key="1">
    <source>
        <dbReference type="PROSITE" id="PS51704"/>
    </source>
</evidence>
<dbReference type="AlphaFoldDB" id="A0A8G2F4E2"/>
<evidence type="ECO:0000313" key="3">
    <source>
        <dbReference type="Proteomes" id="UP000198615"/>
    </source>
</evidence>
<dbReference type="GO" id="GO:0008081">
    <property type="term" value="F:phosphoric diester hydrolase activity"/>
    <property type="evidence" value="ECO:0007669"/>
    <property type="project" value="InterPro"/>
</dbReference>
<dbReference type="InterPro" id="IPR017946">
    <property type="entry name" value="PLC-like_Pdiesterase_TIM-brl"/>
</dbReference>
<dbReference type="PANTHER" id="PTHR46211">
    <property type="entry name" value="GLYCEROPHOSPHORYL DIESTER PHOSPHODIESTERASE"/>
    <property type="match status" value="1"/>
</dbReference>
<dbReference type="InterPro" id="IPR030395">
    <property type="entry name" value="GP_PDE_dom"/>
</dbReference>
<dbReference type="Gene3D" id="3.20.20.190">
    <property type="entry name" value="Phosphatidylinositol (PI) phosphodiesterase"/>
    <property type="match status" value="1"/>
</dbReference>
<keyword evidence="3" id="KW-1185">Reference proteome</keyword>
<reference evidence="2 3" key="1">
    <citation type="submission" date="2016-10" db="EMBL/GenBank/DDBJ databases">
        <authorList>
            <person name="Varghese N."/>
            <person name="Submissions S."/>
        </authorList>
    </citation>
    <scope>NUCLEOTIDE SEQUENCE [LARGE SCALE GENOMIC DNA]</scope>
    <source>
        <strain evidence="2 3">DSM 18839</strain>
    </source>
</reference>
<evidence type="ECO:0000313" key="2">
    <source>
        <dbReference type="EMBL" id="SDG15702.1"/>
    </source>
</evidence>
<organism evidence="2 3">
    <name type="scientific">Thalassobaculum litoreum DSM 18839</name>
    <dbReference type="NCBI Taxonomy" id="1123362"/>
    <lineage>
        <taxon>Bacteria</taxon>
        <taxon>Pseudomonadati</taxon>
        <taxon>Pseudomonadota</taxon>
        <taxon>Alphaproteobacteria</taxon>
        <taxon>Rhodospirillales</taxon>
        <taxon>Thalassobaculaceae</taxon>
        <taxon>Thalassobaculum</taxon>
    </lineage>
</organism>
<dbReference type="RefSeq" id="WP_093152356.1">
    <property type="nucleotide sequence ID" value="NZ_FNBW01000011.1"/>
</dbReference>
<feature type="domain" description="GP-PDE" evidence="1">
    <location>
        <begin position="6"/>
        <end position="240"/>
    </location>
</feature>
<dbReference type="SUPFAM" id="SSF51695">
    <property type="entry name" value="PLC-like phosphodiesterases"/>
    <property type="match status" value="1"/>
</dbReference>
<sequence>MTRLPAHIIAHRGDSAHAPENSLAALDSAIAAGADRVECDVRIAGDGTLVVSHDADLSRIAGRSVLIDDTPAEELARTAAAAGASVLPLATLFEAAHGRIPLMLDVKSLIPAVIEKIAADLAAAAFDPRRIALGLRDPALVGPARAHLPAARILALNSGTTPVDAFLAESVDLIRLWERDADADIIAALHGQGCTVWVTTGGTGTDREVGDCSTDDLSRLIAAGVDGLLVNDPALGRRAVLSAA</sequence>
<dbReference type="EMBL" id="FNBW01000011">
    <property type="protein sequence ID" value="SDG15702.1"/>
    <property type="molecule type" value="Genomic_DNA"/>
</dbReference>
<dbReference type="GO" id="GO:0006629">
    <property type="term" value="P:lipid metabolic process"/>
    <property type="evidence" value="ECO:0007669"/>
    <property type="project" value="InterPro"/>
</dbReference>
<comment type="caution">
    <text evidence="2">The sequence shown here is derived from an EMBL/GenBank/DDBJ whole genome shotgun (WGS) entry which is preliminary data.</text>
</comment>
<name>A0A8G2F4E2_9PROT</name>
<accession>A0A8G2F4E2</accession>
<dbReference type="Pfam" id="PF03009">
    <property type="entry name" value="GDPD"/>
    <property type="match status" value="1"/>
</dbReference>
<dbReference type="PANTHER" id="PTHR46211:SF1">
    <property type="entry name" value="GLYCEROPHOSPHODIESTER PHOSPHODIESTERASE, CYTOPLASMIC"/>
    <property type="match status" value="1"/>
</dbReference>
<dbReference type="Proteomes" id="UP000198615">
    <property type="component" value="Unassembled WGS sequence"/>
</dbReference>
<proteinExistence type="predicted"/>
<protein>
    <submittedName>
        <fullName evidence="2">Glycerophosphoryl diester phosphodiesterase family protein</fullName>
    </submittedName>
</protein>
<dbReference type="OrthoDB" id="9787897at2"/>